<evidence type="ECO:0000313" key="13">
    <source>
        <dbReference type="Proteomes" id="UP001521222"/>
    </source>
</evidence>
<evidence type="ECO:0000256" key="4">
    <source>
        <dbReference type="ARBA" id="ARBA00022824"/>
    </source>
</evidence>
<evidence type="ECO:0000256" key="1">
    <source>
        <dbReference type="ARBA" id="ARBA00022692"/>
    </source>
</evidence>
<evidence type="ECO:0000256" key="9">
    <source>
        <dbReference type="SAM" id="MobiDB-lite"/>
    </source>
</evidence>
<evidence type="ECO:0000256" key="2">
    <source>
        <dbReference type="ARBA" id="ARBA00022741"/>
    </source>
</evidence>
<dbReference type="InterPro" id="IPR027417">
    <property type="entry name" value="P-loop_NTPase"/>
</dbReference>
<keyword evidence="4 8" id="KW-0256">Endoplasmic reticulum</keyword>
<keyword evidence="6 8" id="KW-0342">GTP-binding</keyword>
<dbReference type="HAMAP" id="MF_03109">
    <property type="entry name" value="Sey1"/>
    <property type="match status" value="1"/>
</dbReference>
<dbReference type="Gene3D" id="3.40.50.300">
    <property type="entry name" value="P-loop containing nucleotide triphosphate hydrolases"/>
    <property type="match status" value="1"/>
</dbReference>
<organism evidence="12 13">
    <name type="scientific">Nothophoma quercina</name>
    <dbReference type="NCBI Taxonomy" id="749835"/>
    <lineage>
        <taxon>Eukaryota</taxon>
        <taxon>Fungi</taxon>
        <taxon>Dikarya</taxon>
        <taxon>Ascomycota</taxon>
        <taxon>Pezizomycotina</taxon>
        <taxon>Dothideomycetes</taxon>
        <taxon>Pleosporomycetidae</taxon>
        <taxon>Pleosporales</taxon>
        <taxon>Pleosporineae</taxon>
        <taxon>Didymellaceae</taxon>
        <taxon>Nothophoma</taxon>
    </lineage>
</organism>
<evidence type="ECO:0000256" key="7">
    <source>
        <dbReference type="ARBA" id="ARBA00023136"/>
    </source>
</evidence>
<dbReference type="InterPro" id="IPR030386">
    <property type="entry name" value="G_GB1_RHD3_dom"/>
</dbReference>
<keyword evidence="3 8" id="KW-0378">Hydrolase</keyword>
<keyword evidence="7 8" id="KW-0472">Membrane</keyword>
<dbReference type="Pfam" id="PF05879">
    <property type="entry name" value="RHD3_GTPase"/>
    <property type="match status" value="1"/>
</dbReference>
<comment type="caution">
    <text evidence="12">The sequence shown here is derived from an EMBL/GenBank/DDBJ whole genome shotgun (WGS) entry which is preliminary data.</text>
</comment>
<evidence type="ECO:0000259" key="11">
    <source>
        <dbReference type="PROSITE" id="PS51715"/>
    </source>
</evidence>
<reference evidence="12 13" key="1">
    <citation type="submission" date="2024-02" db="EMBL/GenBank/DDBJ databases">
        <title>De novo assembly and annotation of 12 fungi associated with fruit tree decline syndrome in Ontario, Canada.</title>
        <authorList>
            <person name="Sulman M."/>
            <person name="Ellouze W."/>
            <person name="Ilyukhin E."/>
        </authorList>
    </citation>
    <scope>NUCLEOTIDE SEQUENCE [LARGE SCALE GENOMIC DNA]</scope>
    <source>
        <strain evidence="12 13">M97-236</strain>
    </source>
</reference>
<evidence type="ECO:0000256" key="8">
    <source>
        <dbReference type="HAMAP-Rule" id="MF_03109"/>
    </source>
</evidence>
<dbReference type="InterPro" id="IPR046758">
    <property type="entry name" value="Sey1/RHD3-like_3HB"/>
</dbReference>
<feature type="transmembrane region" description="Helical" evidence="10">
    <location>
        <begin position="766"/>
        <end position="784"/>
    </location>
</feature>
<feature type="topological domain" description="Lumenal" evidence="8">
    <location>
        <begin position="787"/>
        <end position="789"/>
    </location>
</feature>
<evidence type="ECO:0000256" key="5">
    <source>
        <dbReference type="ARBA" id="ARBA00022989"/>
    </source>
</evidence>
<dbReference type="Pfam" id="PF20428">
    <property type="entry name" value="Sey1_3HB"/>
    <property type="match status" value="1"/>
</dbReference>
<feature type="compositionally biased region" description="Basic and acidic residues" evidence="9">
    <location>
        <begin position="856"/>
        <end position="877"/>
    </location>
</feature>
<feature type="region of interest" description="Disordered" evidence="9">
    <location>
        <begin position="840"/>
        <end position="883"/>
    </location>
</feature>
<dbReference type="CDD" id="cd01851">
    <property type="entry name" value="GBP"/>
    <property type="match status" value="1"/>
</dbReference>
<keyword evidence="13" id="KW-1185">Reference proteome</keyword>
<keyword evidence="1 8" id="KW-0812">Transmembrane</keyword>
<feature type="topological domain" description="Cytoplasmic" evidence="8">
    <location>
        <begin position="1"/>
        <end position="765"/>
    </location>
</feature>
<dbReference type="PANTHER" id="PTHR45923:SF2">
    <property type="entry name" value="PROTEIN SEY1"/>
    <property type="match status" value="1"/>
</dbReference>
<protein>
    <submittedName>
        <fullName evidence="12">Dynamin-like GTPase that mediates homotypic ER fusion</fullName>
    </submittedName>
</protein>
<dbReference type="EMBL" id="JAKIXB020000006">
    <property type="protein sequence ID" value="KAL1607565.1"/>
    <property type="molecule type" value="Genomic_DNA"/>
</dbReference>
<dbReference type="InterPro" id="IPR008803">
    <property type="entry name" value="RHD3/Sey1"/>
</dbReference>
<comment type="similarity">
    <text evidence="8">Belongs to the TRAFAC class dynamin-like GTPase superfamily. GB1/RHD3 GTPase family. RHD3 subfamily.</text>
</comment>
<proteinExistence type="inferred from homology"/>
<dbReference type="PANTHER" id="PTHR45923">
    <property type="entry name" value="PROTEIN SEY1"/>
    <property type="match status" value="1"/>
</dbReference>
<evidence type="ECO:0000256" key="6">
    <source>
        <dbReference type="ARBA" id="ARBA00023134"/>
    </source>
</evidence>
<sequence>MASDNLKVNGSRPGNVRHPTAPGMMMNAHFANVGEDASKEAYEHGVQVIDEDKVFNPNVSKYLHIEHVIPAGFNYHLIAVFGSQSTGKSTLLNYLFGTQFGVMSEQERRQTTKGIWMSKNKREAGGSGMAENILVMDVEGTDGRERGEDQDFERKSALFALATSEVLIVNIWEHQVGLYQGANMGLLKTVFEVNLQLFVKDSKTIPKSLLFFVIRDHLGTTPLKNLQNTLIQDLSKLWSAISKPAGLENSRIEDYFDFAFVALPHKILQPEKFEEAVNKLSLRFREGYNDPKKSGFLDEAELPIFLPQYHRRIPADGFPTYAEGIWDQIVHNKDLDLPTQQELLAQFRCDEIAREVLVAFDEKITPLEEKQAEDARIGQPSIIPDLGPVMNAARALVFKDFDTNASRYHKGVYKRKLAELEGKVDTRLKALSQKQISAAHKSGIDEFSNAVSTAVKLGQKKGGSYDFAQIVDSEKKKALAKFEEDAKAIAIQGASWSDATHQLALYRKELDEVSSRLRKEEMRRLATRVERWVRSRLDESIGLEFNKLGSGRGGSGAPEHGEKPATEKDLWDRVWAIFTDTVSSAEKRFTDRAQSFDASPDEVEVGLWRLRRKSWGVLRAKIDEEVMEGNILLKLRENFEDKFRYDEQGVPRIWRPTDDIEGIYTKARESTITVIPLLARFRLSKTSSPPPLDAWIGDAPATVTSADEDDLTPIGGLDDDEGKSLDEEMIVLSDSKQADLLVRFKKTADGVYVEAKRSAIGGMTQVPLYFYGLLLALGWNEIVAVLRNPIYFIFLILAAIGAYVTYTLNLWGPMARMANAASAQALDIGKERLREFLETSESGRRAMAQSGLDNSTRSRDEGIRMERLNANGKKHDDEDLDDI</sequence>
<evidence type="ECO:0000256" key="3">
    <source>
        <dbReference type="ARBA" id="ARBA00022801"/>
    </source>
</evidence>
<name>A0ABR3RT18_9PLEO</name>
<evidence type="ECO:0000313" key="12">
    <source>
        <dbReference type="EMBL" id="KAL1607565.1"/>
    </source>
</evidence>
<feature type="domain" description="GB1/RHD3-type G" evidence="11">
    <location>
        <begin position="72"/>
        <end position="314"/>
    </location>
</feature>
<dbReference type="Proteomes" id="UP001521222">
    <property type="component" value="Unassembled WGS sequence"/>
</dbReference>
<dbReference type="SUPFAM" id="SSF52540">
    <property type="entry name" value="P-loop containing nucleoside triphosphate hydrolases"/>
    <property type="match status" value="1"/>
</dbReference>
<feature type="topological domain" description="Cytoplasmic" evidence="8">
    <location>
        <begin position="811"/>
        <end position="883"/>
    </location>
</feature>
<gene>
    <name evidence="8 12" type="primary">SEY1</name>
    <name evidence="12" type="ORF">SLS59_002534</name>
</gene>
<keyword evidence="2 8" id="KW-0547">Nucleotide-binding</keyword>
<feature type="transmembrane region" description="Helical" evidence="10">
    <location>
        <begin position="790"/>
        <end position="811"/>
    </location>
</feature>
<feature type="binding site" evidence="8">
    <location>
        <begin position="82"/>
        <end position="89"/>
    </location>
    <ligand>
        <name>GTP</name>
        <dbReference type="ChEBI" id="CHEBI:37565"/>
    </ligand>
</feature>
<comment type="subcellular location">
    <subcellularLocation>
        <location evidence="8">Endoplasmic reticulum membrane</location>
        <topology evidence="8">Multi-pass membrane protein</topology>
    </subcellularLocation>
    <text evidence="8">Enriched in the cortical ER. Concentrated in punctae along the ER tubules.</text>
</comment>
<keyword evidence="5 8" id="KW-1133">Transmembrane helix</keyword>
<dbReference type="PROSITE" id="PS51715">
    <property type="entry name" value="G_GB1_RHD3"/>
    <property type="match status" value="1"/>
</dbReference>
<evidence type="ECO:0000256" key="10">
    <source>
        <dbReference type="SAM" id="Phobius"/>
    </source>
</evidence>
<feature type="region of interest" description="Disordered" evidence="9">
    <location>
        <begin position="1"/>
        <end position="22"/>
    </location>
</feature>
<accession>A0ABR3RT18</accession>